<feature type="compositionally biased region" description="Low complexity" evidence="6">
    <location>
        <begin position="42"/>
        <end position="53"/>
    </location>
</feature>
<dbReference type="Pfam" id="PF03106">
    <property type="entry name" value="WRKY"/>
    <property type="match status" value="1"/>
</dbReference>
<gene>
    <name evidence="8" type="ORF">CSSPJE1EN2_LOCUS5219</name>
</gene>
<feature type="compositionally biased region" description="Polar residues" evidence="6">
    <location>
        <begin position="350"/>
        <end position="360"/>
    </location>
</feature>
<feature type="compositionally biased region" description="Low complexity" evidence="6">
    <location>
        <begin position="383"/>
        <end position="406"/>
    </location>
</feature>
<evidence type="ECO:0000256" key="2">
    <source>
        <dbReference type="ARBA" id="ARBA00023015"/>
    </source>
</evidence>
<evidence type="ECO:0000256" key="3">
    <source>
        <dbReference type="ARBA" id="ARBA00023125"/>
    </source>
</evidence>
<comment type="subcellular location">
    <subcellularLocation>
        <location evidence="1">Nucleus</location>
    </subcellularLocation>
</comment>
<dbReference type="InterPro" id="IPR003657">
    <property type="entry name" value="WRKY_dom"/>
</dbReference>
<accession>A0ABP1AI64</accession>
<feature type="domain" description="WRKY" evidence="7">
    <location>
        <begin position="461"/>
        <end position="526"/>
    </location>
</feature>
<dbReference type="Proteomes" id="UP001497522">
    <property type="component" value="Chromosome 12"/>
</dbReference>
<dbReference type="PROSITE" id="PS50811">
    <property type="entry name" value="WRKY"/>
    <property type="match status" value="1"/>
</dbReference>
<keyword evidence="4" id="KW-0804">Transcription</keyword>
<dbReference type="SUPFAM" id="SSF118290">
    <property type="entry name" value="WRKY DNA-binding domain"/>
    <property type="match status" value="1"/>
</dbReference>
<dbReference type="InterPro" id="IPR044810">
    <property type="entry name" value="WRKY_plant"/>
</dbReference>
<evidence type="ECO:0000256" key="1">
    <source>
        <dbReference type="ARBA" id="ARBA00004123"/>
    </source>
</evidence>
<dbReference type="Gene3D" id="2.20.25.80">
    <property type="entry name" value="WRKY domain"/>
    <property type="match status" value="1"/>
</dbReference>
<feature type="region of interest" description="Disordered" evidence="6">
    <location>
        <begin position="779"/>
        <end position="802"/>
    </location>
</feature>
<dbReference type="InterPro" id="IPR036576">
    <property type="entry name" value="WRKY_dom_sf"/>
</dbReference>
<keyword evidence="3" id="KW-0238">DNA-binding</keyword>
<dbReference type="PANTHER" id="PTHR31221:SF334">
    <property type="entry name" value="WRKY TRANSCRIPTION FACTOR 57-RELATED"/>
    <property type="match status" value="1"/>
</dbReference>
<evidence type="ECO:0000313" key="8">
    <source>
        <dbReference type="EMBL" id="CAK9862224.1"/>
    </source>
</evidence>
<evidence type="ECO:0000259" key="7">
    <source>
        <dbReference type="PROSITE" id="PS50811"/>
    </source>
</evidence>
<name>A0ABP1AI64_9BRYO</name>
<feature type="compositionally biased region" description="Pro residues" evidence="6">
    <location>
        <begin position="926"/>
        <end position="940"/>
    </location>
</feature>
<dbReference type="SMART" id="SM00774">
    <property type="entry name" value="WRKY"/>
    <property type="match status" value="1"/>
</dbReference>
<dbReference type="EMBL" id="OZ023713">
    <property type="protein sequence ID" value="CAK9862224.1"/>
    <property type="molecule type" value="Genomic_DNA"/>
</dbReference>
<evidence type="ECO:0000256" key="4">
    <source>
        <dbReference type="ARBA" id="ARBA00023163"/>
    </source>
</evidence>
<reference evidence="8" key="1">
    <citation type="submission" date="2024-03" db="EMBL/GenBank/DDBJ databases">
        <authorList>
            <consortium name="ELIXIR-Norway"/>
            <consortium name="Elixir Norway"/>
        </authorList>
    </citation>
    <scope>NUCLEOTIDE SEQUENCE</scope>
</reference>
<feature type="compositionally biased region" description="Polar residues" evidence="6">
    <location>
        <begin position="779"/>
        <end position="791"/>
    </location>
</feature>
<feature type="region of interest" description="Disordered" evidence="6">
    <location>
        <begin position="891"/>
        <end position="940"/>
    </location>
</feature>
<feature type="region of interest" description="Disordered" evidence="6">
    <location>
        <begin position="321"/>
        <end position="455"/>
    </location>
</feature>
<proteinExistence type="predicted"/>
<sequence>MAGRPRNIDQAEEGEAGSAGSHHSGESYLDQILRRLQSEQESPTSSATYNTAASSAMMAPATAGSMMSSYAQRAPPGSSSFDIAAAVTAPEQGGGSGSGGSTKPWPAFIAPSSSHPARVVMSTLRKQSEFVGQESEHMNYTRVDTQAAASSNFPSGDPLTSQFPWLIEDQPAEQQRGAGGNAGQLLHGAPAGLMSYMSSSRFSNPPEDDRLAGSREHDRQFAAHQFGFRMSRPASRTPHELEVAPALDQGAACGRTTSSTPAAMIMSEPLYETPPPMLQQDQQLPHQEQGRMSLPAYSFQSAKISMPPQHMSSYIPLVKDAEADDPRGPMGSTPEIDPPAGAASPARTMSAINQDTTTPNSSLSSGISLSTEGDDLDAERSTRSASSRAQLHQTSTASPTEEAASSTKRKTPEGEVGEETTKSEAGLPAELKKQPSLNRPRKKSAGMKRVREPRYSIKTRTDVDIMDDGFKWRKYGQKAVKNSPHPRNYYRCTTPNCPVRKRVERSCEDSSLVITTYEGAHAHHTPGFTRSSPSLLHAYFGEAARASAALMGHGQHQHQLFGLPAATQMMISGSSLQQLQGGLTSSSASHGPGSFLQPSFHLNNAGLALGLQAAAAAGQDTFVGVVKQEPFQFAASSSRTHDPQDQFLSRLASSATGLPRIIPIQMQNAAPDAVDVMNMRSAATPAVVDSSASSSAASYMNYQQQLIHPRQMLAAASTAAPVSGSTSTVEAGSPQAGLPAITGLGFNTNLLLQQQQQQQQQALQQQMVTNPRLVQSGCQELQPGESSSTFDQGMGARSNPASVSNTSIVGDLAAQQHQLHPEFFHGSTKLLMSMPRTQQDIRQLLELAAYRQQQQQQQQLTARLNTIYRDSSASAASGAAAAARIITEQDLHKSSSEEYSRRSGRRATLVDQGLLEDMVRPRSWQGPPPPPPRPPAASSM</sequence>
<evidence type="ECO:0000256" key="6">
    <source>
        <dbReference type="SAM" id="MobiDB-lite"/>
    </source>
</evidence>
<dbReference type="PANTHER" id="PTHR31221">
    <property type="entry name" value="WRKY TRANSCRIPTION FACTOR PROTEIN 1-RELATED"/>
    <property type="match status" value="1"/>
</dbReference>
<feature type="compositionally biased region" description="Low complexity" evidence="6">
    <location>
        <begin position="361"/>
        <end position="370"/>
    </location>
</feature>
<evidence type="ECO:0000313" key="9">
    <source>
        <dbReference type="Proteomes" id="UP001497522"/>
    </source>
</evidence>
<feature type="compositionally biased region" description="Basic and acidic residues" evidence="6">
    <location>
        <begin position="891"/>
        <end position="901"/>
    </location>
</feature>
<evidence type="ECO:0000256" key="5">
    <source>
        <dbReference type="ARBA" id="ARBA00023242"/>
    </source>
</evidence>
<feature type="compositionally biased region" description="Basic residues" evidence="6">
    <location>
        <begin position="439"/>
        <end position="448"/>
    </location>
</feature>
<keyword evidence="9" id="KW-1185">Reference proteome</keyword>
<keyword evidence="2" id="KW-0805">Transcription regulation</keyword>
<feature type="region of interest" description="Disordered" evidence="6">
    <location>
        <begin position="1"/>
        <end position="53"/>
    </location>
</feature>
<protein>
    <recommendedName>
        <fullName evidence="7">WRKY domain-containing protein</fullName>
    </recommendedName>
</protein>
<organism evidence="8 9">
    <name type="scientific">Sphagnum jensenii</name>
    <dbReference type="NCBI Taxonomy" id="128206"/>
    <lineage>
        <taxon>Eukaryota</taxon>
        <taxon>Viridiplantae</taxon>
        <taxon>Streptophyta</taxon>
        <taxon>Embryophyta</taxon>
        <taxon>Bryophyta</taxon>
        <taxon>Sphagnophytina</taxon>
        <taxon>Sphagnopsida</taxon>
        <taxon>Sphagnales</taxon>
        <taxon>Sphagnaceae</taxon>
        <taxon>Sphagnum</taxon>
    </lineage>
</organism>
<keyword evidence="5" id="KW-0539">Nucleus</keyword>